<accession>A0A0R3RL87</accession>
<dbReference type="Proteomes" id="UP000050640">
    <property type="component" value="Unplaced"/>
</dbReference>
<name>A0A0R3RL87_9BILA</name>
<protein>
    <submittedName>
        <fullName evidence="2">Uncharacterized protein</fullName>
    </submittedName>
</protein>
<proteinExistence type="predicted"/>
<keyword evidence="1" id="KW-1185">Reference proteome</keyword>
<evidence type="ECO:0000313" key="1">
    <source>
        <dbReference type="Proteomes" id="UP000050640"/>
    </source>
</evidence>
<sequence>MDYESPTKKIEQEEIIEHYVTESRRLPPGTSTSHVPLQEILTETIERRYNEELPIHDFYRTSQTSLQPTSSALNNEAERRFYATGERDCSRDASFMQTSGIVSSSLVYC</sequence>
<dbReference type="AlphaFoldDB" id="A0A0R3RL87"/>
<reference evidence="2" key="1">
    <citation type="submission" date="2017-02" db="UniProtKB">
        <authorList>
            <consortium name="WormBaseParasite"/>
        </authorList>
    </citation>
    <scope>IDENTIFICATION</scope>
</reference>
<dbReference type="WBParaSite" id="EEL_0000224601-mRNA-1">
    <property type="protein sequence ID" value="EEL_0000224601-mRNA-1"/>
    <property type="gene ID" value="EEL_0000224601"/>
</dbReference>
<evidence type="ECO:0000313" key="2">
    <source>
        <dbReference type="WBParaSite" id="EEL_0000224601-mRNA-1"/>
    </source>
</evidence>
<organism evidence="1 2">
    <name type="scientific">Elaeophora elaphi</name>
    <dbReference type="NCBI Taxonomy" id="1147741"/>
    <lineage>
        <taxon>Eukaryota</taxon>
        <taxon>Metazoa</taxon>
        <taxon>Ecdysozoa</taxon>
        <taxon>Nematoda</taxon>
        <taxon>Chromadorea</taxon>
        <taxon>Rhabditida</taxon>
        <taxon>Spirurina</taxon>
        <taxon>Spiruromorpha</taxon>
        <taxon>Filarioidea</taxon>
        <taxon>Onchocercidae</taxon>
        <taxon>Elaeophora</taxon>
    </lineage>
</organism>